<sequence length="59" mass="6613">MKCSACVMTELIHDTRNIPYSYKGDATFIPVISGDFYPACDESILATEQFRCVMDIMLG</sequence>
<dbReference type="NCBIfam" id="TIGR03831">
    <property type="entry name" value="YgiT_finger"/>
    <property type="match status" value="1"/>
</dbReference>
<evidence type="ECO:0000313" key="1">
    <source>
        <dbReference type="EMBL" id="SJM89429.1"/>
    </source>
</evidence>
<evidence type="ECO:0000313" key="2">
    <source>
        <dbReference type="Proteomes" id="UP000195667"/>
    </source>
</evidence>
<dbReference type="InterPro" id="IPR022453">
    <property type="entry name" value="Znf_MqsA-type"/>
</dbReference>
<keyword evidence="2" id="KW-1185">Reference proteome</keyword>
<dbReference type="Proteomes" id="UP000195667">
    <property type="component" value="Unassembled WGS sequence"/>
</dbReference>
<proteinExistence type="predicted"/>
<dbReference type="Gene3D" id="3.10.20.860">
    <property type="match status" value="1"/>
</dbReference>
<organism evidence="1 2">
    <name type="scientific">Crenothrix polyspora</name>
    <dbReference type="NCBI Taxonomy" id="360316"/>
    <lineage>
        <taxon>Bacteria</taxon>
        <taxon>Pseudomonadati</taxon>
        <taxon>Pseudomonadota</taxon>
        <taxon>Gammaproteobacteria</taxon>
        <taxon>Methylococcales</taxon>
        <taxon>Crenotrichaceae</taxon>
        <taxon>Crenothrix</taxon>
    </lineage>
</organism>
<protein>
    <submittedName>
        <fullName evidence="1">Zinc finger/helix-turn-helix protein, YgiT family</fullName>
    </submittedName>
</protein>
<reference evidence="2" key="1">
    <citation type="submission" date="2017-02" db="EMBL/GenBank/DDBJ databases">
        <authorList>
            <person name="Daims H."/>
        </authorList>
    </citation>
    <scope>NUCLEOTIDE SEQUENCE [LARGE SCALE GENOMIC DNA]</scope>
</reference>
<dbReference type="AlphaFoldDB" id="A0A1R4H0Q3"/>
<dbReference type="EMBL" id="FUKI01000015">
    <property type="protein sequence ID" value="SJM89429.1"/>
    <property type="molecule type" value="Genomic_DNA"/>
</dbReference>
<dbReference type="Pfam" id="PF15731">
    <property type="entry name" value="MqsA_antitoxin"/>
    <property type="match status" value="1"/>
</dbReference>
<dbReference type="OrthoDB" id="7349669at2"/>
<dbReference type="RefSeq" id="WP_087142147.1">
    <property type="nucleotide sequence ID" value="NZ_FUKI01000015.1"/>
</dbReference>
<dbReference type="InterPro" id="IPR032758">
    <property type="entry name" value="MqsA/HigA-2"/>
</dbReference>
<accession>A0A1R4H0Q3</accession>
<name>A0A1R4H0Q3_9GAMM</name>
<gene>
    <name evidence="1" type="ORF">CRENPOLYSF1_1110004</name>
</gene>